<dbReference type="GO" id="GO:0005524">
    <property type="term" value="F:ATP binding"/>
    <property type="evidence" value="ECO:0007669"/>
    <property type="project" value="UniProtKB-KW"/>
</dbReference>
<name>A0A645J5W0_9ZZZZ</name>
<protein>
    <submittedName>
        <fullName evidence="5">Acetate kinase</fullName>
        <ecNumber evidence="5">2.7.2.1</ecNumber>
    </submittedName>
</protein>
<dbReference type="AlphaFoldDB" id="A0A645J5W0"/>
<evidence type="ECO:0000313" key="5">
    <source>
        <dbReference type="EMBL" id="MPN58777.1"/>
    </source>
</evidence>
<evidence type="ECO:0000256" key="3">
    <source>
        <dbReference type="ARBA" id="ARBA00022777"/>
    </source>
</evidence>
<dbReference type="EC" id="2.7.2.1" evidence="5"/>
<keyword evidence="4" id="KW-0067">ATP-binding</keyword>
<keyword evidence="2" id="KW-0547">Nucleotide-binding</keyword>
<sequence>MGGLDAIAFTGGIGENSAEVRAFVMQKLAFLGMVPSSKPAPRGEICCITAPESKVAAWVIPANEELGIARLTASAIM</sequence>
<evidence type="ECO:0000256" key="2">
    <source>
        <dbReference type="ARBA" id="ARBA00022741"/>
    </source>
</evidence>
<dbReference type="EMBL" id="VSSQ01131947">
    <property type="protein sequence ID" value="MPN58777.1"/>
    <property type="molecule type" value="Genomic_DNA"/>
</dbReference>
<dbReference type="SUPFAM" id="SSF53067">
    <property type="entry name" value="Actin-like ATPase domain"/>
    <property type="match status" value="1"/>
</dbReference>
<dbReference type="Pfam" id="PF00871">
    <property type="entry name" value="Acetate_kinase"/>
    <property type="match status" value="1"/>
</dbReference>
<gene>
    <name evidence="5" type="primary">ackA_65</name>
    <name evidence="5" type="ORF">SDC9_206491</name>
</gene>
<dbReference type="GO" id="GO:0008776">
    <property type="term" value="F:acetate kinase activity"/>
    <property type="evidence" value="ECO:0007669"/>
    <property type="project" value="UniProtKB-EC"/>
</dbReference>
<dbReference type="InterPro" id="IPR000890">
    <property type="entry name" value="Aliphatic_acid_kin_short-chain"/>
</dbReference>
<evidence type="ECO:0000256" key="1">
    <source>
        <dbReference type="ARBA" id="ARBA00022679"/>
    </source>
</evidence>
<evidence type="ECO:0000256" key="4">
    <source>
        <dbReference type="ARBA" id="ARBA00022840"/>
    </source>
</evidence>
<dbReference type="InterPro" id="IPR043129">
    <property type="entry name" value="ATPase_NBD"/>
</dbReference>
<dbReference type="PANTHER" id="PTHR21060">
    <property type="entry name" value="ACETATE KINASE"/>
    <property type="match status" value="1"/>
</dbReference>
<organism evidence="5">
    <name type="scientific">bioreactor metagenome</name>
    <dbReference type="NCBI Taxonomy" id="1076179"/>
    <lineage>
        <taxon>unclassified sequences</taxon>
        <taxon>metagenomes</taxon>
        <taxon>ecological metagenomes</taxon>
    </lineage>
</organism>
<accession>A0A645J5W0</accession>
<comment type="caution">
    <text evidence="5">The sequence shown here is derived from an EMBL/GenBank/DDBJ whole genome shotgun (WGS) entry which is preliminary data.</text>
</comment>
<dbReference type="PRINTS" id="PR00471">
    <property type="entry name" value="ACETATEKNASE"/>
</dbReference>
<dbReference type="PANTHER" id="PTHR21060:SF21">
    <property type="entry name" value="ACETATE KINASE"/>
    <property type="match status" value="1"/>
</dbReference>
<reference evidence="5" key="1">
    <citation type="submission" date="2019-08" db="EMBL/GenBank/DDBJ databases">
        <authorList>
            <person name="Kucharzyk K."/>
            <person name="Murdoch R.W."/>
            <person name="Higgins S."/>
            <person name="Loffler F."/>
        </authorList>
    </citation>
    <scope>NUCLEOTIDE SEQUENCE</scope>
</reference>
<keyword evidence="3 5" id="KW-0418">Kinase</keyword>
<dbReference type="GO" id="GO:0005829">
    <property type="term" value="C:cytosol"/>
    <property type="evidence" value="ECO:0007669"/>
    <property type="project" value="TreeGrafter"/>
</dbReference>
<keyword evidence="1 5" id="KW-0808">Transferase</keyword>
<proteinExistence type="predicted"/>
<dbReference type="Gene3D" id="3.30.420.40">
    <property type="match status" value="1"/>
</dbReference>
<dbReference type="GO" id="GO:0006083">
    <property type="term" value="P:acetate metabolic process"/>
    <property type="evidence" value="ECO:0007669"/>
    <property type="project" value="TreeGrafter"/>
</dbReference>